<evidence type="ECO:0008006" key="6">
    <source>
        <dbReference type="Google" id="ProtNLM"/>
    </source>
</evidence>
<evidence type="ECO:0000313" key="4">
    <source>
        <dbReference type="EMBL" id="CAG7832600.1"/>
    </source>
</evidence>
<dbReference type="GO" id="GO:0016705">
    <property type="term" value="F:oxidoreductase activity, acting on paired donors, with incorporation or reduction of molecular oxygen"/>
    <property type="evidence" value="ECO:0007669"/>
    <property type="project" value="InterPro"/>
</dbReference>
<sequence>MAGYNTKSVSMEWLCLYLTKFPEIQRKLNDEIDAKIGSCRNPSLHDELNMPYAQAVINETLRMSSIASFGIFHKALKDVNLKGIFMPKNTLIIGNQYAANFDEATWGSTASDHLVYLPKKICKQYINGLLNVWMGIVDPADTARIEVVSAHVKLRFQKKIDEVIGDGNPAHDDDDCVQFTSAIIEIMFRCLASKLLSSIELKQFPKFWGIKCLQ</sequence>
<keyword evidence="5" id="KW-1185">Reference proteome</keyword>
<dbReference type="EMBL" id="CAJVCH010565946">
    <property type="protein sequence ID" value="CAG7832600.1"/>
    <property type="molecule type" value="Genomic_DNA"/>
</dbReference>
<keyword evidence="3" id="KW-0408">Iron</keyword>
<dbReference type="GO" id="GO:0020037">
    <property type="term" value="F:heme binding"/>
    <property type="evidence" value="ECO:0007669"/>
    <property type="project" value="InterPro"/>
</dbReference>
<comment type="similarity">
    <text evidence="1">Belongs to the cytochrome P450 family.</text>
</comment>
<gene>
    <name evidence="4" type="ORF">AFUS01_LOCUS42280</name>
</gene>
<dbReference type="GO" id="GO:0005506">
    <property type="term" value="F:iron ion binding"/>
    <property type="evidence" value="ECO:0007669"/>
    <property type="project" value="InterPro"/>
</dbReference>
<dbReference type="InterPro" id="IPR001128">
    <property type="entry name" value="Cyt_P450"/>
</dbReference>
<dbReference type="Proteomes" id="UP000708208">
    <property type="component" value="Unassembled WGS sequence"/>
</dbReference>
<evidence type="ECO:0000256" key="3">
    <source>
        <dbReference type="ARBA" id="ARBA00023004"/>
    </source>
</evidence>
<evidence type="ECO:0000256" key="2">
    <source>
        <dbReference type="ARBA" id="ARBA00022723"/>
    </source>
</evidence>
<dbReference type="PANTHER" id="PTHR24300">
    <property type="entry name" value="CYTOCHROME P450 508A4-RELATED"/>
    <property type="match status" value="1"/>
</dbReference>
<evidence type="ECO:0000256" key="1">
    <source>
        <dbReference type="ARBA" id="ARBA00010617"/>
    </source>
</evidence>
<accession>A0A8J2LEI2</accession>
<proteinExistence type="inferred from homology"/>
<dbReference type="OrthoDB" id="1055148at2759"/>
<name>A0A8J2LEI2_9HEXA</name>
<comment type="caution">
    <text evidence="4">The sequence shown here is derived from an EMBL/GenBank/DDBJ whole genome shotgun (WGS) entry which is preliminary data.</text>
</comment>
<dbReference type="Pfam" id="PF00067">
    <property type="entry name" value="p450"/>
    <property type="match status" value="1"/>
</dbReference>
<reference evidence="4" key="1">
    <citation type="submission" date="2021-06" db="EMBL/GenBank/DDBJ databases">
        <authorList>
            <person name="Hodson N. C."/>
            <person name="Mongue J. A."/>
            <person name="Jaron S. K."/>
        </authorList>
    </citation>
    <scope>NUCLEOTIDE SEQUENCE</scope>
</reference>
<evidence type="ECO:0000313" key="5">
    <source>
        <dbReference type="Proteomes" id="UP000708208"/>
    </source>
</evidence>
<protein>
    <recommendedName>
        <fullName evidence="6">Cytochrome P450</fullName>
    </recommendedName>
</protein>
<dbReference type="AlphaFoldDB" id="A0A8J2LEI2"/>
<dbReference type="GO" id="GO:0004497">
    <property type="term" value="F:monooxygenase activity"/>
    <property type="evidence" value="ECO:0007669"/>
    <property type="project" value="InterPro"/>
</dbReference>
<keyword evidence="2" id="KW-0479">Metal-binding</keyword>
<organism evidence="4 5">
    <name type="scientific">Allacma fusca</name>
    <dbReference type="NCBI Taxonomy" id="39272"/>
    <lineage>
        <taxon>Eukaryota</taxon>
        <taxon>Metazoa</taxon>
        <taxon>Ecdysozoa</taxon>
        <taxon>Arthropoda</taxon>
        <taxon>Hexapoda</taxon>
        <taxon>Collembola</taxon>
        <taxon>Symphypleona</taxon>
        <taxon>Sminthuridae</taxon>
        <taxon>Allacma</taxon>
    </lineage>
</organism>
<dbReference type="InterPro" id="IPR050182">
    <property type="entry name" value="Cytochrome_P450_fam2"/>
</dbReference>